<feature type="region of interest" description="Disordered" evidence="1">
    <location>
        <begin position="16"/>
        <end position="76"/>
    </location>
</feature>
<reference evidence="2 3" key="1">
    <citation type="submission" date="2019-05" db="EMBL/GenBank/DDBJ databases">
        <title>Another draft genome of Portunus trituberculatus and its Hox gene families provides insights of decapod evolution.</title>
        <authorList>
            <person name="Jeong J.-H."/>
            <person name="Song I."/>
            <person name="Kim S."/>
            <person name="Choi T."/>
            <person name="Kim D."/>
            <person name="Ryu S."/>
            <person name="Kim W."/>
        </authorList>
    </citation>
    <scope>NUCLEOTIDE SEQUENCE [LARGE SCALE GENOMIC DNA]</scope>
    <source>
        <tissue evidence="2">Muscle</tissue>
    </source>
</reference>
<keyword evidence="3" id="KW-1185">Reference proteome</keyword>
<dbReference type="Proteomes" id="UP000324222">
    <property type="component" value="Unassembled WGS sequence"/>
</dbReference>
<sequence length="76" mass="8245">MSQSVESVVDKIRIETTEVDSTGGRNRQVDRQAATSALSKTGERANNTKETAQTGTQTATQTGSHSTTHYQHPRVN</sequence>
<name>A0A5B7IGS7_PORTR</name>
<organism evidence="2 3">
    <name type="scientific">Portunus trituberculatus</name>
    <name type="common">Swimming crab</name>
    <name type="synonym">Neptunus trituberculatus</name>
    <dbReference type="NCBI Taxonomy" id="210409"/>
    <lineage>
        <taxon>Eukaryota</taxon>
        <taxon>Metazoa</taxon>
        <taxon>Ecdysozoa</taxon>
        <taxon>Arthropoda</taxon>
        <taxon>Crustacea</taxon>
        <taxon>Multicrustacea</taxon>
        <taxon>Malacostraca</taxon>
        <taxon>Eumalacostraca</taxon>
        <taxon>Eucarida</taxon>
        <taxon>Decapoda</taxon>
        <taxon>Pleocyemata</taxon>
        <taxon>Brachyura</taxon>
        <taxon>Eubrachyura</taxon>
        <taxon>Portunoidea</taxon>
        <taxon>Portunidae</taxon>
        <taxon>Portuninae</taxon>
        <taxon>Portunus</taxon>
    </lineage>
</organism>
<comment type="caution">
    <text evidence="2">The sequence shown here is derived from an EMBL/GenBank/DDBJ whole genome shotgun (WGS) entry which is preliminary data.</text>
</comment>
<dbReference type="AlphaFoldDB" id="A0A5B7IGS7"/>
<feature type="compositionally biased region" description="Low complexity" evidence="1">
    <location>
        <begin position="51"/>
        <end position="69"/>
    </location>
</feature>
<gene>
    <name evidence="2" type="ORF">E2C01_076030</name>
</gene>
<evidence type="ECO:0000256" key="1">
    <source>
        <dbReference type="SAM" id="MobiDB-lite"/>
    </source>
</evidence>
<dbReference type="EMBL" id="VSRR010056896">
    <property type="protein sequence ID" value="MPC81415.1"/>
    <property type="molecule type" value="Genomic_DNA"/>
</dbReference>
<protein>
    <submittedName>
        <fullName evidence="2">Uncharacterized protein</fullName>
    </submittedName>
</protein>
<evidence type="ECO:0000313" key="3">
    <source>
        <dbReference type="Proteomes" id="UP000324222"/>
    </source>
</evidence>
<proteinExistence type="predicted"/>
<accession>A0A5B7IGS7</accession>
<evidence type="ECO:0000313" key="2">
    <source>
        <dbReference type="EMBL" id="MPC81415.1"/>
    </source>
</evidence>